<evidence type="ECO:0000313" key="1">
    <source>
        <dbReference type="EMBL" id="GMS97694.1"/>
    </source>
</evidence>
<reference evidence="1" key="1">
    <citation type="submission" date="2023-10" db="EMBL/GenBank/DDBJ databases">
        <title>Genome assembly of Pristionchus species.</title>
        <authorList>
            <person name="Yoshida K."/>
            <person name="Sommer R.J."/>
        </authorList>
    </citation>
    <scope>NUCLEOTIDE SEQUENCE</scope>
    <source>
        <strain evidence="1">RS0144</strain>
    </source>
</reference>
<proteinExistence type="predicted"/>
<sequence>THRRLSIVERWRGKTCEFSIQSEDDLVSLISKEFDVLSAILGKSKQCYIQRALGALGIAISAYPLSGGTS</sequence>
<gene>
    <name evidence="1" type="ORF">PENTCL1PPCAC_19869</name>
</gene>
<comment type="caution">
    <text evidence="1">The sequence shown here is derived from an EMBL/GenBank/DDBJ whole genome shotgun (WGS) entry which is preliminary data.</text>
</comment>
<feature type="non-terminal residue" evidence="1">
    <location>
        <position position="1"/>
    </location>
</feature>
<organism evidence="1 2">
    <name type="scientific">Pristionchus entomophagus</name>
    <dbReference type="NCBI Taxonomy" id="358040"/>
    <lineage>
        <taxon>Eukaryota</taxon>
        <taxon>Metazoa</taxon>
        <taxon>Ecdysozoa</taxon>
        <taxon>Nematoda</taxon>
        <taxon>Chromadorea</taxon>
        <taxon>Rhabditida</taxon>
        <taxon>Rhabditina</taxon>
        <taxon>Diplogasteromorpha</taxon>
        <taxon>Diplogasteroidea</taxon>
        <taxon>Neodiplogasteridae</taxon>
        <taxon>Pristionchus</taxon>
    </lineage>
</organism>
<dbReference type="Proteomes" id="UP001432027">
    <property type="component" value="Unassembled WGS sequence"/>
</dbReference>
<feature type="non-terminal residue" evidence="1">
    <location>
        <position position="70"/>
    </location>
</feature>
<dbReference type="EMBL" id="BTSX01000004">
    <property type="protein sequence ID" value="GMS97694.1"/>
    <property type="molecule type" value="Genomic_DNA"/>
</dbReference>
<name>A0AAV5TTA6_9BILA</name>
<protein>
    <submittedName>
        <fullName evidence="1">Uncharacterized protein</fullName>
    </submittedName>
</protein>
<accession>A0AAV5TTA6</accession>
<dbReference type="AlphaFoldDB" id="A0AAV5TTA6"/>
<keyword evidence="2" id="KW-1185">Reference proteome</keyword>
<evidence type="ECO:0000313" key="2">
    <source>
        <dbReference type="Proteomes" id="UP001432027"/>
    </source>
</evidence>